<keyword evidence="5" id="KW-0067">ATP-binding</keyword>
<evidence type="ECO:0000256" key="1">
    <source>
        <dbReference type="ARBA" id="ARBA00010995"/>
    </source>
</evidence>
<dbReference type="InterPro" id="IPR002504">
    <property type="entry name" value="NADK"/>
</dbReference>
<evidence type="ECO:0000256" key="5">
    <source>
        <dbReference type="ARBA" id="ARBA00022840"/>
    </source>
</evidence>
<dbReference type="SUPFAM" id="SSF111331">
    <property type="entry name" value="NAD kinase/diacylglycerol kinase-like"/>
    <property type="match status" value="1"/>
</dbReference>
<dbReference type="Gene3D" id="3.40.50.10330">
    <property type="entry name" value="Probable inorganic polyphosphate/atp-NAD kinase, domain 1"/>
    <property type="match status" value="1"/>
</dbReference>
<dbReference type="InParanoid" id="A0A0V0QGL6"/>
<dbReference type="FunFam" id="2.60.200.30:FF:000009">
    <property type="entry name" value="Poly(P)/ATP NAD kinase"/>
    <property type="match status" value="1"/>
</dbReference>
<dbReference type="GO" id="GO:0006741">
    <property type="term" value="P:NADP+ biosynthetic process"/>
    <property type="evidence" value="ECO:0007669"/>
    <property type="project" value="InterPro"/>
</dbReference>
<sequence>MDQKRNSIESDDIDYSHLECQRIKKIPVPGQKKYFCSYNEENFSCGCEPKHVSLQYEPSLNILFIGKLGDKEVNQIIFLMIQTFLAEDNLQFQFYASEDIINALKKIIKNNKVQQCIKEKQTANVQLDKLIIFDQQKHEQLISLLVTIGGDGTILYGLRFFQNRIPPPLMGFEKGTLGFMAMNEIDNLTEDINYVTQSLHNGKLLQAENKMRLHGVVKSKNNGETQKCSHFHEYHALNEIVLERGGYSSVLKIDIFVNGIFLTTFWGDGLIISTPTGSTAYNLSAGGPIMQNEVRGIVITPICPFSLSFRPLVLPECSKLSLILSSDARGHGQVNCDGQSVYQFQACDELLIQNSLFSVNQIRSNENFFEDWASKLKRLLNWNNTNFNKEKPSKMHQSQNQIKNQ</sequence>
<dbReference type="InterPro" id="IPR017437">
    <property type="entry name" value="ATP-NAD_kinase_PpnK-typ_C"/>
</dbReference>
<dbReference type="Proteomes" id="UP000054937">
    <property type="component" value="Unassembled WGS sequence"/>
</dbReference>
<protein>
    <submittedName>
        <fullName evidence="8">ATP-NAD kinase-like domain</fullName>
    </submittedName>
</protein>
<keyword evidence="3" id="KW-0547">Nucleotide-binding</keyword>
<comment type="similarity">
    <text evidence="1">Belongs to the NAD kinase family.</text>
</comment>
<keyword evidence="4 8" id="KW-0418">Kinase</keyword>
<name>A0A0V0QGL6_PSEPJ</name>
<evidence type="ECO:0000256" key="3">
    <source>
        <dbReference type="ARBA" id="ARBA00022741"/>
    </source>
</evidence>
<dbReference type="HAMAP" id="MF_00361">
    <property type="entry name" value="NAD_kinase"/>
    <property type="match status" value="1"/>
</dbReference>
<dbReference type="OMA" id="ANGFICA"/>
<proteinExistence type="inferred from homology"/>
<organism evidence="8 9">
    <name type="scientific">Pseudocohnilembus persalinus</name>
    <name type="common">Ciliate</name>
    <dbReference type="NCBI Taxonomy" id="266149"/>
    <lineage>
        <taxon>Eukaryota</taxon>
        <taxon>Sar</taxon>
        <taxon>Alveolata</taxon>
        <taxon>Ciliophora</taxon>
        <taxon>Intramacronucleata</taxon>
        <taxon>Oligohymenophorea</taxon>
        <taxon>Scuticociliatia</taxon>
        <taxon>Philasterida</taxon>
        <taxon>Pseudocohnilembidae</taxon>
        <taxon>Pseudocohnilembus</taxon>
    </lineage>
</organism>
<reference evidence="8 9" key="1">
    <citation type="journal article" date="2015" name="Sci. Rep.">
        <title>Genome of the facultative scuticociliatosis pathogen Pseudocohnilembus persalinus provides insight into its virulence through horizontal gene transfer.</title>
        <authorList>
            <person name="Xiong J."/>
            <person name="Wang G."/>
            <person name="Cheng J."/>
            <person name="Tian M."/>
            <person name="Pan X."/>
            <person name="Warren A."/>
            <person name="Jiang C."/>
            <person name="Yuan D."/>
            <person name="Miao W."/>
        </authorList>
    </citation>
    <scope>NUCLEOTIDE SEQUENCE [LARGE SCALE GENOMIC DNA]</scope>
    <source>
        <strain evidence="8">36N120E</strain>
    </source>
</reference>
<dbReference type="PANTHER" id="PTHR20275">
    <property type="entry name" value="NAD KINASE"/>
    <property type="match status" value="1"/>
</dbReference>
<dbReference type="Gene3D" id="2.60.200.30">
    <property type="entry name" value="Probable inorganic polyphosphate/atp-NAD kinase, domain 2"/>
    <property type="match status" value="1"/>
</dbReference>
<dbReference type="InterPro" id="IPR016064">
    <property type="entry name" value="NAD/diacylglycerol_kinase_sf"/>
</dbReference>
<keyword evidence="2" id="KW-0808">Transferase</keyword>
<dbReference type="PANTHER" id="PTHR20275:SF0">
    <property type="entry name" value="NAD KINASE"/>
    <property type="match status" value="1"/>
</dbReference>
<keyword evidence="9" id="KW-1185">Reference proteome</keyword>
<dbReference type="InterPro" id="IPR017438">
    <property type="entry name" value="ATP-NAD_kinase_N"/>
</dbReference>
<evidence type="ECO:0000256" key="2">
    <source>
        <dbReference type="ARBA" id="ARBA00022679"/>
    </source>
</evidence>
<evidence type="ECO:0000256" key="7">
    <source>
        <dbReference type="ARBA" id="ARBA00023027"/>
    </source>
</evidence>
<dbReference type="OrthoDB" id="24581at2759"/>
<dbReference type="GO" id="GO:0003951">
    <property type="term" value="F:NAD+ kinase activity"/>
    <property type="evidence" value="ECO:0007669"/>
    <property type="project" value="InterPro"/>
</dbReference>
<dbReference type="GO" id="GO:0019674">
    <property type="term" value="P:NAD+ metabolic process"/>
    <property type="evidence" value="ECO:0007669"/>
    <property type="project" value="InterPro"/>
</dbReference>
<keyword evidence="7" id="KW-0520">NAD</keyword>
<evidence type="ECO:0000313" key="9">
    <source>
        <dbReference type="Proteomes" id="UP000054937"/>
    </source>
</evidence>
<accession>A0A0V0QGL6</accession>
<dbReference type="Pfam" id="PF20143">
    <property type="entry name" value="NAD_kinase_C"/>
    <property type="match status" value="1"/>
</dbReference>
<dbReference type="Pfam" id="PF01513">
    <property type="entry name" value="NAD_kinase"/>
    <property type="match status" value="1"/>
</dbReference>
<evidence type="ECO:0000256" key="6">
    <source>
        <dbReference type="ARBA" id="ARBA00022857"/>
    </source>
</evidence>
<dbReference type="EMBL" id="LDAU01000170">
    <property type="protein sequence ID" value="KRX01373.1"/>
    <property type="molecule type" value="Genomic_DNA"/>
</dbReference>
<gene>
    <name evidence="8" type="ORF">PPERSA_01276</name>
</gene>
<keyword evidence="6" id="KW-0521">NADP</keyword>
<evidence type="ECO:0000313" key="8">
    <source>
        <dbReference type="EMBL" id="KRX01373.1"/>
    </source>
</evidence>
<dbReference type="GO" id="GO:0005524">
    <property type="term" value="F:ATP binding"/>
    <property type="evidence" value="ECO:0007669"/>
    <property type="project" value="UniProtKB-KW"/>
</dbReference>
<comment type="caution">
    <text evidence="8">The sequence shown here is derived from an EMBL/GenBank/DDBJ whole genome shotgun (WGS) entry which is preliminary data.</text>
</comment>
<dbReference type="AlphaFoldDB" id="A0A0V0QGL6"/>
<evidence type="ECO:0000256" key="4">
    <source>
        <dbReference type="ARBA" id="ARBA00022777"/>
    </source>
</evidence>